<dbReference type="InterPro" id="IPR017871">
    <property type="entry name" value="ABC_transporter-like_CS"/>
</dbReference>
<dbReference type="GO" id="GO:0016887">
    <property type="term" value="F:ATP hydrolysis activity"/>
    <property type="evidence" value="ECO:0007669"/>
    <property type="project" value="InterPro"/>
</dbReference>
<dbReference type="SUPFAM" id="SSF52540">
    <property type="entry name" value="P-loop containing nucleoside triphosphate hydrolases"/>
    <property type="match status" value="2"/>
</dbReference>
<feature type="transmembrane region" description="Helical" evidence="7">
    <location>
        <begin position="23"/>
        <end position="46"/>
    </location>
</feature>
<feature type="transmembrane region" description="Helical" evidence="7">
    <location>
        <begin position="364"/>
        <end position="391"/>
    </location>
</feature>
<feature type="transmembrane region" description="Helical" evidence="7">
    <location>
        <begin position="1153"/>
        <end position="1175"/>
    </location>
</feature>
<feature type="transmembrane region" description="Helical" evidence="7">
    <location>
        <begin position="1369"/>
        <end position="1390"/>
    </location>
</feature>
<organism evidence="9 10">
    <name type="scientific">Panagrellus redivivus</name>
    <name type="common">Microworm</name>
    <dbReference type="NCBI Taxonomy" id="6233"/>
    <lineage>
        <taxon>Eukaryota</taxon>
        <taxon>Metazoa</taxon>
        <taxon>Ecdysozoa</taxon>
        <taxon>Nematoda</taxon>
        <taxon>Chromadorea</taxon>
        <taxon>Rhabditida</taxon>
        <taxon>Tylenchina</taxon>
        <taxon>Panagrolaimomorpha</taxon>
        <taxon>Panagrolaimoidea</taxon>
        <taxon>Panagrolaimidae</taxon>
        <taxon>Panagrellus</taxon>
    </lineage>
</organism>
<evidence type="ECO:0000259" key="8">
    <source>
        <dbReference type="PROSITE" id="PS50893"/>
    </source>
</evidence>
<keyword evidence="4" id="KW-0067">ATP-binding</keyword>
<dbReference type="GO" id="GO:0140359">
    <property type="term" value="F:ABC-type transporter activity"/>
    <property type="evidence" value="ECO:0007669"/>
    <property type="project" value="InterPro"/>
</dbReference>
<evidence type="ECO:0000256" key="2">
    <source>
        <dbReference type="ARBA" id="ARBA00022692"/>
    </source>
</evidence>
<dbReference type="InterPro" id="IPR026082">
    <property type="entry name" value="ABCA"/>
</dbReference>
<accession>A0A7E4UPS2</accession>
<keyword evidence="5 7" id="KW-1133">Transmembrane helix</keyword>
<feature type="transmembrane region" description="Helical" evidence="7">
    <location>
        <begin position="1234"/>
        <end position="1259"/>
    </location>
</feature>
<sequence>MGTLTQLRLLLWKNYLTQIRSPWFTALEFILPLILIVVSFGAMIGLRHTFEKSYGEEDYTPWPVTGSAFDFVIPASMNVQNFNGMILDPTVLLTQRVGKCNFLHVEFIDPTHTLVTSEFMYAPKTDNTDKVMEMLRKRFVIGDVVAPLTILPGLSKLPNVTIETNCTVTGFDSESELLKYAETEFTDQCNNRLIGGVIFNDDFAYAKNVDDISDISYSIRLTNTKRRSKETGQGYQPWATKQRFSVIVFSGPINKDDIDGGEPGYWEEGFLTFQRAIDASIGHFLNHDFEYTYNILTDGTLTQARRFPFPAYKSKIIEVGAFFLPTVLVFSLMTSVIYIVRQIVVEKENRLKEYMKVMGLSQWIHWLAYFIVNYIKLLVTVIILSILMYFVTEKSDPSIAFILYALYAVNAVYFSFMVSTFLQSGTAGTLVAVVGWMILYFWYTYFQQLDTQSPYGLGIRMANSINPTVALSLGINVLAQHETQADGIHWGDIASPPSPDDSLTMLHIFIMMIVDTIIFAIITWYVEAVNPGGEGVPQKFYFFLLPSYWFPNSRSKKISEEGQKHERRDTVARESIEDEPPLTPMINISNLCKTYGTSFAKKLFDCKFGKGSEKKAVAELNLKMYHGQLTALLGHNGAGKSTTFSMLTGVIPPSSGTAYVDSYDIRNALPQIRKKLGLCPQYNILFDTLTVMEHLEFFCKLKGREWYPDEALNILERLKIDFKADYFAAGLSGGQKRKLSLAIALIGGSEVVMMDEPTSGMDPGARHETWTLLQQEKAKRTMLLTTHYMEEADLLGDRIAIMAHGQLQCSGSNMFLKNLYGAGYHLTVVYKHGTVVQQHHYDNTLELLQAYSPTAEMHSAVGSEALILLPNSDRSVFPEMFKALEDAQDRLDIGSFGVSITTMEEVFLKVNEIANERQRLAEGGEEAMDYGDHNRELQKLSGARATTKLTGSAYYIQQIKAMFIKRGIYFLRKWTQFIPQLFLPVLYLALLVWASKQIPGPKEQDPLKLDLTDFAKKEAANIFIDNTVGQSFSNLIQKVVLQQESDTSFTPVSDQLELTKTIVEQTKSKGVRNFGLHNPVAFSQYTLNPFDVKTFLFNNFGLHTPGIGLALLDNVILRQMTGREINLTVYNHPLPPYNSDTLKNKDSSNGSSFVIGYAIIVCMSMVVSGYSSFVIRERKKKSKHMQMMAGVQPWLYWLTTAVWDGLFYLVPMALVLVVFKIFSINEFIKEGSTIGELVVVMLLFGWTAIPFVYAFSFVFDAAPKGYTMIVMYNIITGMIGSIAVPIISQTSTEDVAYIVEVCLSLVFPTYNLANDFKKIYENEFGRQACSAVDCSLSPELANTAPQCCGSADSRVFTDNILGTYTKKGIGFGIIFLILEGFLFWALTIGIEKNWWSKLKTYFFENKSSGFNNLGYVVDNIEVEDSDVRREKVDAGKLSPSKTSVLVQGLKKWYGDFNAVKGITFHVDENECFGLLGVNGAGKTTTFQMLTGENDISEGSAFIAGHNVTTEWQLAGENIGYCPQYDAIIKEMSGEETLYMFARIRGIPESDIPGIVDSIVDAIGIGVYAKRQIKTYSGGNKRRLSLGVALVGLPKVLLLDEPTTGVDPKARRVIWDILAKVREIGTALVLTSHSMEECEALCTSLTIMVYGKLKCFGSAQHIKSKYGAGYTLLMRVGEGDTTNVKNEIMHRFPDSLLKEEHVGQLNFELKRREGQTWSSLFNKLENMCTEYDIKDYSLSQTTLEQVFLEFSREAAIVSNDIETTKLNGNGNGFPDIIDNEEHFEDIHF</sequence>
<feature type="domain" description="ABC transporter" evidence="8">
    <location>
        <begin position="1444"/>
        <end position="1674"/>
    </location>
</feature>
<evidence type="ECO:0000256" key="1">
    <source>
        <dbReference type="ARBA" id="ARBA00004141"/>
    </source>
</evidence>
<keyword evidence="9" id="KW-1185">Reference proteome</keyword>
<dbReference type="FunFam" id="3.40.50.300:FF:000933">
    <property type="entry name" value="ABC transporter A family member 7"/>
    <property type="match status" value="1"/>
</dbReference>
<dbReference type="Pfam" id="PF00005">
    <property type="entry name" value="ABC_tran"/>
    <property type="match status" value="2"/>
</dbReference>
<feature type="domain" description="ABC transporter" evidence="8">
    <location>
        <begin position="586"/>
        <end position="829"/>
    </location>
</feature>
<dbReference type="SMART" id="SM00382">
    <property type="entry name" value="AAA"/>
    <property type="match status" value="2"/>
</dbReference>
<evidence type="ECO:0000313" key="9">
    <source>
        <dbReference type="Proteomes" id="UP000492821"/>
    </source>
</evidence>
<dbReference type="Pfam" id="PF12698">
    <property type="entry name" value="ABC2_membrane_3"/>
    <property type="match status" value="2"/>
</dbReference>
<reference evidence="10" key="2">
    <citation type="submission" date="2020-10" db="UniProtKB">
        <authorList>
            <consortium name="WormBaseParasite"/>
        </authorList>
    </citation>
    <scope>IDENTIFICATION</scope>
</reference>
<dbReference type="GO" id="GO:0016020">
    <property type="term" value="C:membrane"/>
    <property type="evidence" value="ECO:0007669"/>
    <property type="project" value="UniProtKB-SubCell"/>
</dbReference>
<feature type="transmembrane region" description="Helical" evidence="7">
    <location>
        <begin position="398"/>
        <end position="416"/>
    </location>
</feature>
<feature type="transmembrane region" description="Helical" evidence="7">
    <location>
        <begin position="322"/>
        <end position="344"/>
    </location>
</feature>
<evidence type="ECO:0000313" key="10">
    <source>
        <dbReference type="WBParaSite" id="Pan_g11354.t1"/>
    </source>
</evidence>
<dbReference type="InterPro" id="IPR003439">
    <property type="entry name" value="ABC_transporter-like_ATP-bd"/>
</dbReference>
<reference evidence="9" key="1">
    <citation type="journal article" date="2013" name="Genetics">
        <title>The draft genome and transcriptome of Panagrellus redivivus are shaped by the harsh demands of a free-living lifestyle.</title>
        <authorList>
            <person name="Srinivasan J."/>
            <person name="Dillman A.R."/>
            <person name="Macchietto M.G."/>
            <person name="Heikkinen L."/>
            <person name="Lakso M."/>
            <person name="Fracchia K.M."/>
            <person name="Antoshechkin I."/>
            <person name="Mortazavi A."/>
            <person name="Wong G."/>
            <person name="Sternberg P.W."/>
        </authorList>
    </citation>
    <scope>NUCLEOTIDE SEQUENCE [LARGE SCALE GENOMIC DNA]</scope>
    <source>
        <strain evidence="9">MT8872</strain>
    </source>
</reference>
<name>A0A7E4UPS2_PANRE</name>
<dbReference type="Pfam" id="PF23321">
    <property type="entry name" value="R1_ABCA1"/>
    <property type="match status" value="1"/>
</dbReference>
<dbReference type="InterPro" id="IPR013525">
    <property type="entry name" value="ABC2_TM"/>
</dbReference>
<dbReference type="PROSITE" id="PS00211">
    <property type="entry name" value="ABC_TRANSPORTER_1"/>
    <property type="match status" value="2"/>
</dbReference>
<feature type="transmembrane region" description="Helical" evidence="7">
    <location>
        <begin position="505"/>
        <end position="526"/>
    </location>
</feature>
<keyword evidence="3" id="KW-0547">Nucleotide-binding</keyword>
<dbReference type="WBParaSite" id="Pan_g11354.t1">
    <property type="protein sequence ID" value="Pan_g11354.t1"/>
    <property type="gene ID" value="Pan_g11354"/>
</dbReference>
<feature type="transmembrane region" description="Helical" evidence="7">
    <location>
        <begin position="1265"/>
        <end position="1288"/>
    </location>
</feature>
<feature type="transmembrane region" description="Helical" evidence="7">
    <location>
        <begin position="1295"/>
        <end position="1313"/>
    </location>
</feature>
<dbReference type="InterPro" id="IPR003593">
    <property type="entry name" value="AAA+_ATPase"/>
</dbReference>
<dbReference type="GO" id="GO:0005319">
    <property type="term" value="F:lipid transporter activity"/>
    <property type="evidence" value="ECO:0007669"/>
    <property type="project" value="TreeGrafter"/>
</dbReference>
<proteinExistence type="predicted"/>
<comment type="subcellular location">
    <subcellularLocation>
        <location evidence="1">Membrane</location>
        <topology evidence="1">Multi-pass membrane protein</topology>
    </subcellularLocation>
</comment>
<dbReference type="GO" id="GO:0005524">
    <property type="term" value="F:ATP binding"/>
    <property type="evidence" value="ECO:0007669"/>
    <property type="project" value="UniProtKB-KW"/>
</dbReference>
<evidence type="ECO:0000256" key="4">
    <source>
        <dbReference type="ARBA" id="ARBA00022840"/>
    </source>
</evidence>
<dbReference type="PANTHER" id="PTHR19229">
    <property type="entry name" value="ATP-BINDING CASSETTE TRANSPORTER SUBFAMILY A ABCA"/>
    <property type="match status" value="1"/>
</dbReference>
<dbReference type="FunFam" id="3.40.50.300:FF:000327">
    <property type="entry name" value="ATP-binding cassette sub-family A member 3"/>
    <property type="match status" value="1"/>
</dbReference>
<feature type="transmembrane region" description="Helical" evidence="7">
    <location>
        <begin position="422"/>
        <end position="443"/>
    </location>
</feature>
<dbReference type="InterPro" id="IPR027417">
    <property type="entry name" value="P-loop_NTPase"/>
</dbReference>
<protein>
    <submittedName>
        <fullName evidence="10">ABC transporter domain-containing protein</fullName>
    </submittedName>
</protein>
<evidence type="ECO:0000256" key="5">
    <source>
        <dbReference type="ARBA" id="ARBA00022989"/>
    </source>
</evidence>
<evidence type="ECO:0000256" key="3">
    <source>
        <dbReference type="ARBA" id="ARBA00022741"/>
    </source>
</evidence>
<dbReference type="InterPro" id="IPR056264">
    <property type="entry name" value="R2_ABCA1-4-like"/>
</dbReference>
<dbReference type="Gene3D" id="3.40.50.300">
    <property type="entry name" value="P-loop containing nucleotide triphosphate hydrolases"/>
    <property type="match status" value="2"/>
</dbReference>
<dbReference type="PROSITE" id="PS50893">
    <property type="entry name" value="ABC_TRANSPORTER_2"/>
    <property type="match status" value="2"/>
</dbReference>
<keyword evidence="6 7" id="KW-0472">Membrane</keyword>
<dbReference type="PANTHER" id="PTHR19229:SF250">
    <property type="entry name" value="ABC TRANSPORTER DOMAIN-CONTAINING PROTEIN-RELATED"/>
    <property type="match status" value="1"/>
</dbReference>
<dbReference type="CDD" id="cd03263">
    <property type="entry name" value="ABC_subfamily_A"/>
    <property type="match status" value="2"/>
</dbReference>
<evidence type="ECO:0000256" key="7">
    <source>
        <dbReference type="SAM" id="Phobius"/>
    </source>
</evidence>
<evidence type="ECO:0000256" key="6">
    <source>
        <dbReference type="ARBA" id="ARBA00023136"/>
    </source>
</evidence>
<dbReference type="Proteomes" id="UP000492821">
    <property type="component" value="Unassembled WGS sequence"/>
</dbReference>
<keyword evidence="2 7" id="KW-0812">Transmembrane</keyword>
<feature type="transmembrane region" description="Helical" evidence="7">
    <location>
        <begin position="1195"/>
        <end position="1222"/>
    </location>
</feature>